<evidence type="ECO:0000256" key="2">
    <source>
        <dbReference type="ARBA" id="ARBA00004922"/>
    </source>
</evidence>
<sequence>MFKAIPKRSRLVRLRAFVRRHLHRVPLKAKRIILGAACALTFLFLSLSLSRNLLLHAARGDFGPAVNGRYFDARFIRRANLLWRSEPRPEHQHELWNDIKYDVVIAVKTGHEVAAKRLKNLRERGWWRVGRHVPNFLVVSDADDDGVGAIGLKKYAMDIMRDFSGTSAPSHWFEKTGWRGDKDKNLPAVHLMRTMYPHKKWYLLLDDDTYIFLENFAKHVTTPNMNDGKPVYTGKVFYISKCGGFERDGTWAKNRSEPKGVFAHGGSGIVMNGLAVDSMYSAIPQCIKDYSSCWAGDMQVGLCLRRNGVQMRRISTPRSTGYARNFIPFSPTKAMSDRRYSRAWKSADHPLTFHKIEGREMELVSQLERLAVAANRTVDYTSLRVHLLKNGVVPDHSPKNKKNKHYSTEFMPAHLKR</sequence>
<evidence type="ECO:0000256" key="5">
    <source>
        <dbReference type="ARBA" id="ARBA00022676"/>
    </source>
</evidence>
<dbReference type="Pfam" id="PF02434">
    <property type="entry name" value="Fringe"/>
    <property type="match status" value="1"/>
</dbReference>
<keyword evidence="10" id="KW-1133">Transmembrane helix</keyword>
<evidence type="ECO:0000256" key="3">
    <source>
        <dbReference type="ARBA" id="ARBA00006462"/>
    </source>
</evidence>
<dbReference type="Gene3D" id="3.90.550.50">
    <property type="match status" value="1"/>
</dbReference>
<dbReference type="AlphaFoldDB" id="A0A2V3IJ19"/>
<protein>
    <recommendedName>
        <fullName evidence="4">N-acetylgalactosaminide beta-1,3-galactosyltransferase</fullName>
        <ecNumber evidence="4">2.4.1.122</ecNumber>
    </recommendedName>
</protein>
<comment type="pathway">
    <text evidence="2">Protein modification; protein glycosylation.</text>
</comment>
<evidence type="ECO:0000256" key="6">
    <source>
        <dbReference type="ARBA" id="ARBA00022679"/>
    </source>
</evidence>
<keyword evidence="14" id="KW-1185">Reference proteome</keyword>
<keyword evidence="7" id="KW-0812">Transmembrane</keyword>
<evidence type="ECO:0000256" key="9">
    <source>
        <dbReference type="ARBA" id="ARBA00022968"/>
    </source>
</evidence>
<keyword evidence="5" id="KW-0328">Glycosyltransferase</keyword>
<dbReference type="GO" id="GO:0016263">
    <property type="term" value="F:glycoprotein-N-acetylgalactosamine 3-beta-galactosyltransferase activity"/>
    <property type="evidence" value="ECO:0007669"/>
    <property type="project" value="UniProtKB-EC"/>
</dbReference>
<comment type="caution">
    <text evidence="13">The sequence shown here is derived from an EMBL/GenBank/DDBJ whole genome shotgun (WGS) entry which is preliminary data.</text>
</comment>
<dbReference type="PANTHER" id="PTHR23033:SF47">
    <property type="entry name" value="APPLE DOMAIN-CONTAINING PROTEIN-RELATED"/>
    <property type="match status" value="1"/>
</dbReference>
<evidence type="ECO:0000256" key="7">
    <source>
        <dbReference type="ARBA" id="ARBA00022692"/>
    </source>
</evidence>
<evidence type="ECO:0000259" key="12">
    <source>
        <dbReference type="Pfam" id="PF02434"/>
    </source>
</evidence>
<evidence type="ECO:0000313" key="13">
    <source>
        <dbReference type="EMBL" id="PXF42077.1"/>
    </source>
</evidence>
<dbReference type="OrthoDB" id="3737at2759"/>
<comment type="similarity">
    <text evidence="3">Belongs to the glycosyltransferase 31 family. Beta3-Gal-T subfamily.</text>
</comment>
<evidence type="ECO:0000256" key="4">
    <source>
        <dbReference type="ARBA" id="ARBA00012557"/>
    </source>
</evidence>
<evidence type="ECO:0000256" key="11">
    <source>
        <dbReference type="ARBA" id="ARBA00023136"/>
    </source>
</evidence>
<keyword evidence="9" id="KW-0735">Signal-anchor</keyword>
<dbReference type="GO" id="GO:0016020">
    <property type="term" value="C:membrane"/>
    <property type="evidence" value="ECO:0007669"/>
    <property type="project" value="UniProtKB-SubCell"/>
</dbReference>
<feature type="domain" description="Fringe-like glycosyltransferase" evidence="12">
    <location>
        <begin position="102"/>
        <end position="313"/>
    </location>
</feature>
<name>A0A2V3IJ19_9FLOR</name>
<dbReference type="Proteomes" id="UP000247409">
    <property type="component" value="Unassembled WGS sequence"/>
</dbReference>
<keyword evidence="11" id="KW-0472">Membrane</keyword>
<evidence type="ECO:0000256" key="1">
    <source>
        <dbReference type="ARBA" id="ARBA00004606"/>
    </source>
</evidence>
<proteinExistence type="inferred from homology"/>
<accession>A0A2V3IJ19</accession>
<evidence type="ECO:0000256" key="8">
    <source>
        <dbReference type="ARBA" id="ARBA00022741"/>
    </source>
</evidence>
<dbReference type="PANTHER" id="PTHR23033">
    <property type="entry name" value="BETA1,3-GALACTOSYLTRANSFERASE"/>
    <property type="match status" value="1"/>
</dbReference>
<dbReference type="GO" id="GO:0000166">
    <property type="term" value="F:nucleotide binding"/>
    <property type="evidence" value="ECO:0007669"/>
    <property type="project" value="UniProtKB-KW"/>
</dbReference>
<reference evidence="13 14" key="1">
    <citation type="journal article" date="2018" name="Mol. Biol. Evol.">
        <title>Analysis of the draft genome of the red seaweed Gracilariopsis chorda provides insights into genome size evolution in Rhodophyta.</title>
        <authorList>
            <person name="Lee J."/>
            <person name="Yang E.C."/>
            <person name="Graf L."/>
            <person name="Yang J.H."/>
            <person name="Qiu H."/>
            <person name="Zel Zion U."/>
            <person name="Chan C.X."/>
            <person name="Stephens T.G."/>
            <person name="Weber A.P.M."/>
            <person name="Boo G.H."/>
            <person name="Boo S.M."/>
            <person name="Kim K.M."/>
            <person name="Shin Y."/>
            <person name="Jung M."/>
            <person name="Lee S.J."/>
            <person name="Yim H.S."/>
            <person name="Lee J.H."/>
            <person name="Bhattacharya D."/>
            <person name="Yoon H.S."/>
        </authorList>
    </citation>
    <scope>NUCLEOTIDE SEQUENCE [LARGE SCALE GENOMIC DNA]</scope>
    <source>
        <strain evidence="13 14">SKKU-2015</strain>
        <tissue evidence="13">Whole body</tissue>
    </source>
</reference>
<evidence type="ECO:0000313" key="14">
    <source>
        <dbReference type="Proteomes" id="UP000247409"/>
    </source>
</evidence>
<evidence type="ECO:0000256" key="10">
    <source>
        <dbReference type="ARBA" id="ARBA00022989"/>
    </source>
</evidence>
<keyword evidence="6" id="KW-0808">Transferase</keyword>
<organism evidence="13 14">
    <name type="scientific">Gracilariopsis chorda</name>
    <dbReference type="NCBI Taxonomy" id="448386"/>
    <lineage>
        <taxon>Eukaryota</taxon>
        <taxon>Rhodophyta</taxon>
        <taxon>Florideophyceae</taxon>
        <taxon>Rhodymeniophycidae</taxon>
        <taxon>Gracilariales</taxon>
        <taxon>Gracilariaceae</taxon>
        <taxon>Gracilariopsis</taxon>
    </lineage>
</organism>
<dbReference type="InterPro" id="IPR026050">
    <property type="entry name" value="C1GALT1/C1GALT1_chp1"/>
</dbReference>
<dbReference type="EC" id="2.4.1.122" evidence="4"/>
<dbReference type="InterPro" id="IPR003378">
    <property type="entry name" value="Fringe-like_glycosylTrfase"/>
</dbReference>
<dbReference type="STRING" id="448386.A0A2V3IJ19"/>
<comment type="subcellular location">
    <subcellularLocation>
        <location evidence="1">Membrane</location>
        <topology evidence="1">Single-pass type II membrane protein</topology>
    </subcellularLocation>
</comment>
<dbReference type="EMBL" id="NBIV01000177">
    <property type="protein sequence ID" value="PXF42077.1"/>
    <property type="molecule type" value="Genomic_DNA"/>
</dbReference>
<keyword evidence="8" id="KW-0547">Nucleotide-binding</keyword>
<gene>
    <name evidence="13" type="ORF">BWQ96_08183</name>
</gene>